<keyword evidence="7" id="KW-0653">Protein transport</keyword>
<dbReference type="GO" id="GO:0005886">
    <property type="term" value="C:plasma membrane"/>
    <property type="evidence" value="ECO:0007669"/>
    <property type="project" value="UniProtKB-SubCell"/>
</dbReference>
<reference evidence="12 13" key="1">
    <citation type="submission" date="2018-06" db="EMBL/GenBank/DDBJ databases">
        <authorList>
            <consortium name="Pathogen Informatics"/>
            <person name="Doyle S."/>
        </authorList>
    </citation>
    <scope>NUCLEOTIDE SEQUENCE [LARGE SCALE GENOMIC DNA]</scope>
    <source>
        <strain evidence="12 13">NCTC11091</strain>
    </source>
</reference>
<proteinExistence type="inferred from homology"/>
<protein>
    <submittedName>
        <fullName evidence="12">Type II secretory pathway, component PulK</fullName>
    </submittedName>
</protein>
<keyword evidence="3" id="KW-0813">Transport</keyword>
<comment type="subcellular location">
    <subcellularLocation>
        <location evidence="1">Cell inner membrane</location>
    </subcellularLocation>
</comment>
<dbReference type="AlphaFoldDB" id="A0A378Q4A5"/>
<evidence type="ECO:0000256" key="2">
    <source>
        <dbReference type="ARBA" id="ARBA00007246"/>
    </source>
</evidence>
<evidence type="ECO:0000256" key="6">
    <source>
        <dbReference type="ARBA" id="ARBA00022692"/>
    </source>
</evidence>
<dbReference type="GO" id="GO:0009306">
    <property type="term" value="P:protein secretion"/>
    <property type="evidence" value="ECO:0007669"/>
    <property type="project" value="InterPro"/>
</dbReference>
<dbReference type="Proteomes" id="UP000255193">
    <property type="component" value="Unassembled WGS sequence"/>
</dbReference>
<dbReference type="SUPFAM" id="SSF158544">
    <property type="entry name" value="GspK insert domain-like"/>
    <property type="match status" value="1"/>
</dbReference>
<keyword evidence="5" id="KW-0997">Cell inner membrane</keyword>
<dbReference type="Pfam" id="PF21687">
    <property type="entry name" value="T2SSK_1st"/>
    <property type="match status" value="1"/>
</dbReference>
<dbReference type="Gene3D" id="1.10.40.60">
    <property type="entry name" value="EpsJ-like"/>
    <property type="match status" value="2"/>
</dbReference>
<evidence type="ECO:0000313" key="12">
    <source>
        <dbReference type="EMBL" id="STY95254.1"/>
    </source>
</evidence>
<evidence type="ECO:0000313" key="13">
    <source>
        <dbReference type="Proteomes" id="UP000255193"/>
    </source>
</evidence>
<evidence type="ECO:0000256" key="7">
    <source>
        <dbReference type="ARBA" id="ARBA00022927"/>
    </source>
</evidence>
<comment type="similarity">
    <text evidence="2">Belongs to the GSP K family.</text>
</comment>
<evidence type="ECO:0000256" key="3">
    <source>
        <dbReference type="ARBA" id="ARBA00022448"/>
    </source>
</evidence>
<dbReference type="Gene3D" id="3.30.1300.30">
    <property type="entry name" value="GSPII I/J protein-like"/>
    <property type="match status" value="1"/>
</dbReference>
<evidence type="ECO:0000256" key="5">
    <source>
        <dbReference type="ARBA" id="ARBA00022519"/>
    </source>
</evidence>
<name>A0A378Q4A5_9GAMM</name>
<evidence type="ECO:0000259" key="11">
    <source>
        <dbReference type="Pfam" id="PF21687"/>
    </source>
</evidence>
<dbReference type="PIRSF" id="PIRSF002786">
    <property type="entry name" value="XcpX"/>
    <property type="match status" value="1"/>
</dbReference>
<gene>
    <name evidence="12" type="ORF">NCTC11091_01047</name>
</gene>
<evidence type="ECO:0000256" key="4">
    <source>
        <dbReference type="ARBA" id="ARBA00022475"/>
    </source>
</evidence>
<keyword evidence="4" id="KW-1003">Cell membrane</keyword>
<feature type="domain" description="T2SS protein K first SAM-like" evidence="11">
    <location>
        <begin position="117"/>
        <end position="220"/>
    </location>
</feature>
<keyword evidence="8 10" id="KW-1133">Transmembrane helix</keyword>
<dbReference type="PANTHER" id="PTHR38831:SF1">
    <property type="entry name" value="TYPE II SECRETION SYSTEM PROTEIN K-RELATED"/>
    <property type="match status" value="1"/>
</dbReference>
<evidence type="ECO:0000256" key="10">
    <source>
        <dbReference type="SAM" id="Phobius"/>
    </source>
</evidence>
<keyword evidence="9 10" id="KW-0472">Membrane</keyword>
<dbReference type="NCBIfam" id="NF037980">
    <property type="entry name" value="T2SS_GspK"/>
    <property type="match status" value="1"/>
</dbReference>
<keyword evidence="6 10" id="KW-0812">Transmembrane</keyword>
<dbReference type="EMBL" id="UGQA01000001">
    <property type="protein sequence ID" value="STY95254.1"/>
    <property type="molecule type" value="Genomic_DNA"/>
</dbReference>
<dbReference type="RefSeq" id="WP_067058837.1">
    <property type="nucleotide sequence ID" value="NZ_MXAO01000008.1"/>
</dbReference>
<dbReference type="InterPro" id="IPR038072">
    <property type="entry name" value="GspK_central_sf"/>
</dbReference>
<dbReference type="InterPro" id="IPR005628">
    <property type="entry name" value="GspK"/>
</dbReference>
<feature type="transmembrane region" description="Helical" evidence="10">
    <location>
        <begin position="24"/>
        <end position="45"/>
    </location>
</feature>
<evidence type="ECO:0000256" key="9">
    <source>
        <dbReference type="ARBA" id="ARBA00023136"/>
    </source>
</evidence>
<organism evidence="12 13">
    <name type="scientific">Faucicola atlantae</name>
    <dbReference type="NCBI Taxonomy" id="34059"/>
    <lineage>
        <taxon>Bacteria</taxon>
        <taxon>Pseudomonadati</taxon>
        <taxon>Pseudomonadota</taxon>
        <taxon>Gammaproteobacteria</taxon>
        <taxon>Moraxellales</taxon>
        <taxon>Moraxellaceae</taxon>
        <taxon>Faucicola</taxon>
    </lineage>
</organism>
<sequence>MSSPMSPQASPLLSNQRFSQQHGMALLTVLLLVVAITIIAGSMLARQRLLLREYALTQDQTQLREMALLGEGMAQQILQQDNQVNTTDSLQDNWAKPISAPAFAGGQLQVQITDATSRFNLNNLYHDGKPDPLAVAYLQALLLHVGLEPSIANAALDWQDPDNQPTPDGGAEAEYYQTLGSTRVAPISNQPFHTVDELRFVRGMDGQKLAVIAPYLTAQPFYTPINVNTAEPVLIQIAPIAAALSKTSSQQQQANTQAAATSPSTADITPATLALDAQAVNAWANTRRNTPALESVSQFWALPMFGQNQDLSRLAALFDVQSRAFDVTVTAEQDGKQRILQSTLAKVDEPSNNFNPNFASNAPNLAPTPKVIVAFNRRFVPSVASTYANQTN</sequence>
<evidence type="ECO:0000256" key="8">
    <source>
        <dbReference type="ARBA" id="ARBA00022989"/>
    </source>
</evidence>
<accession>A0A378Q4A5</accession>
<dbReference type="InterPro" id="IPR049031">
    <property type="entry name" value="T2SSK_SAM-like_1st"/>
</dbReference>
<dbReference type="PANTHER" id="PTHR38831">
    <property type="entry name" value="TYPE II SECRETION SYSTEM PROTEIN K"/>
    <property type="match status" value="1"/>
</dbReference>
<evidence type="ECO:0000256" key="1">
    <source>
        <dbReference type="ARBA" id="ARBA00004533"/>
    </source>
</evidence>